<dbReference type="STRING" id="84724.SAMN04488564_103540"/>
<keyword evidence="3" id="KW-0378">Hydrolase</keyword>
<name>A0A1I6E0J6_9PSEU</name>
<organism evidence="3 4">
    <name type="scientific">Lentzea waywayandensis</name>
    <dbReference type="NCBI Taxonomy" id="84724"/>
    <lineage>
        <taxon>Bacteria</taxon>
        <taxon>Bacillati</taxon>
        <taxon>Actinomycetota</taxon>
        <taxon>Actinomycetes</taxon>
        <taxon>Pseudonocardiales</taxon>
        <taxon>Pseudonocardiaceae</taxon>
        <taxon>Lentzea</taxon>
    </lineage>
</organism>
<keyword evidence="1" id="KW-0732">Signal</keyword>
<evidence type="ECO:0000313" key="4">
    <source>
        <dbReference type="Proteomes" id="UP000198583"/>
    </source>
</evidence>
<keyword evidence="3" id="KW-0645">Protease</keyword>
<dbReference type="SUPFAM" id="SSF56601">
    <property type="entry name" value="beta-lactamase/transpeptidase-like"/>
    <property type="match status" value="1"/>
</dbReference>
<dbReference type="Proteomes" id="UP000198583">
    <property type="component" value="Unassembled WGS sequence"/>
</dbReference>
<dbReference type="EMBL" id="FOYL01000003">
    <property type="protein sequence ID" value="SFR11206.1"/>
    <property type="molecule type" value="Genomic_DNA"/>
</dbReference>
<dbReference type="RefSeq" id="WP_245821893.1">
    <property type="nucleotide sequence ID" value="NZ_FOYL01000003.1"/>
</dbReference>
<accession>A0A1I6E0J6</accession>
<feature type="chain" id="PRO_5011705412" evidence="1">
    <location>
        <begin position="22"/>
        <end position="354"/>
    </location>
</feature>
<reference evidence="4" key="1">
    <citation type="submission" date="2016-10" db="EMBL/GenBank/DDBJ databases">
        <authorList>
            <person name="Varghese N."/>
            <person name="Submissions S."/>
        </authorList>
    </citation>
    <scope>NUCLEOTIDE SEQUENCE [LARGE SCALE GENOMIC DNA]</scope>
    <source>
        <strain evidence="4">DSM 44232</strain>
    </source>
</reference>
<dbReference type="AlphaFoldDB" id="A0A1I6E0J6"/>
<dbReference type="InterPro" id="IPR001466">
    <property type="entry name" value="Beta-lactam-related"/>
</dbReference>
<protein>
    <submittedName>
        <fullName evidence="3">D-alanyl-D-alanine carboxypeptidase</fullName>
    </submittedName>
</protein>
<proteinExistence type="predicted"/>
<sequence>MRLVAVLTAATLLATAGVASAAPARQSAVQEIIDELTTSGGALGIQARINGRDTVRSGVAELGSRKPVPHNGTFRIGSVTKPFVSTVVLQLAGEGKLDLDAPVSRHLPGLVDDRITVRQLLQHTSGLYNYTDALPLDPAGFPSVRFKTWTPQELLSLSTSKPLDFEPGTQWSYSNTNYVVAGLLVEKVTGRPFQQAVEQRILKPLRLKDTVLPRNSVEVSGPHAHGYYPDASGKPVDVTRLNPSWGWAAGEMISTTRDLDTFLTALLAGKLLKPVQQKELTKTSTVSPDYGLGVSITSLPCGTTIYGHDGQIHGYGAMMVGTPTGKRLELSVTEAANDASPGDGYFRLLNHVFC</sequence>
<evidence type="ECO:0000259" key="2">
    <source>
        <dbReference type="Pfam" id="PF00144"/>
    </source>
</evidence>
<evidence type="ECO:0000256" key="1">
    <source>
        <dbReference type="SAM" id="SignalP"/>
    </source>
</evidence>
<feature type="domain" description="Beta-lactamase-related" evidence="2">
    <location>
        <begin position="30"/>
        <end position="325"/>
    </location>
</feature>
<dbReference type="Gene3D" id="3.40.710.10">
    <property type="entry name" value="DD-peptidase/beta-lactamase superfamily"/>
    <property type="match status" value="1"/>
</dbReference>
<dbReference type="PANTHER" id="PTHR46825:SF7">
    <property type="entry name" value="D-ALANYL-D-ALANINE CARBOXYPEPTIDASE"/>
    <property type="match status" value="1"/>
</dbReference>
<evidence type="ECO:0000313" key="3">
    <source>
        <dbReference type="EMBL" id="SFR11206.1"/>
    </source>
</evidence>
<keyword evidence="3" id="KW-0121">Carboxypeptidase</keyword>
<keyword evidence="4" id="KW-1185">Reference proteome</keyword>
<feature type="signal peptide" evidence="1">
    <location>
        <begin position="1"/>
        <end position="21"/>
    </location>
</feature>
<dbReference type="GO" id="GO:0004180">
    <property type="term" value="F:carboxypeptidase activity"/>
    <property type="evidence" value="ECO:0007669"/>
    <property type="project" value="UniProtKB-KW"/>
</dbReference>
<dbReference type="PANTHER" id="PTHR46825">
    <property type="entry name" value="D-ALANYL-D-ALANINE-CARBOXYPEPTIDASE/ENDOPEPTIDASE AMPH"/>
    <property type="match status" value="1"/>
</dbReference>
<dbReference type="InterPro" id="IPR012338">
    <property type="entry name" value="Beta-lactam/transpept-like"/>
</dbReference>
<dbReference type="InterPro" id="IPR050491">
    <property type="entry name" value="AmpC-like"/>
</dbReference>
<gene>
    <name evidence="3" type="ORF">SAMN04488564_103540</name>
</gene>
<dbReference type="Pfam" id="PF00144">
    <property type="entry name" value="Beta-lactamase"/>
    <property type="match status" value="1"/>
</dbReference>